<evidence type="ECO:0000256" key="25">
    <source>
        <dbReference type="ARBA" id="ARBA00052426"/>
    </source>
</evidence>
<name>A0A8C6TBI9_9GOBI</name>
<comment type="catalytic activity">
    <reaction evidence="20">
        <text>N-octadecanoyl ethanolamine + H2O = octadecanoate + ethanolamine</text>
        <dbReference type="Rhea" id="RHEA:63124"/>
        <dbReference type="ChEBI" id="CHEBI:15377"/>
        <dbReference type="ChEBI" id="CHEBI:25629"/>
        <dbReference type="ChEBI" id="CHEBI:57603"/>
        <dbReference type="ChEBI" id="CHEBI:85299"/>
    </reaction>
    <physiologicalReaction direction="left-to-right" evidence="20">
        <dbReference type="Rhea" id="RHEA:63125"/>
    </physiologicalReaction>
</comment>
<comment type="similarity">
    <text evidence="2">Belongs to the amidase family.</text>
</comment>
<evidence type="ECO:0000256" key="39">
    <source>
        <dbReference type="PIRSR" id="PIRSR001221-2"/>
    </source>
</evidence>
<evidence type="ECO:0000256" key="24">
    <source>
        <dbReference type="ARBA" id="ARBA00052337"/>
    </source>
</evidence>
<evidence type="ECO:0000256" key="17">
    <source>
        <dbReference type="ARBA" id="ARBA00051200"/>
    </source>
</evidence>
<comment type="catalytic activity">
    <reaction evidence="18">
        <text>(11Z)-eicosenamide + H2O = (11Z)-eicosenoate + NH4(+)</text>
        <dbReference type="Rhea" id="RHEA:63120"/>
        <dbReference type="ChEBI" id="CHEBI:15377"/>
        <dbReference type="ChEBI" id="CHEBI:28938"/>
        <dbReference type="ChEBI" id="CHEBI:32426"/>
        <dbReference type="ChEBI" id="CHEBI:146167"/>
    </reaction>
    <physiologicalReaction direction="left-to-right" evidence="18">
        <dbReference type="Rhea" id="RHEA:63121"/>
    </physiologicalReaction>
</comment>
<comment type="catalytic activity">
    <reaction evidence="28">
        <text>N-(15Z-tetracosenoyl)-taurine + H2O = (15Z)-tetracosenoate + taurine</text>
        <dbReference type="Rhea" id="RHEA:63160"/>
        <dbReference type="ChEBI" id="CHEBI:15377"/>
        <dbReference type="ChEBI" id="CHEBI:32392"/>
        <dbReference type="ChEBI" id="CHEBI:146198"/>
        <dbReference type="ChEBI" id="CHEBI:507393"/>
    </reaction>
    <physiologicalReaction direction="left-to-right" evidence="28">
        <dbReference type="Rhea" id="RHEA:63161"/>
    </physiologicalReaction>
</comment>
<dbReference type="GO" id="GO:0017064">
    <property type="term" value="F:fatty acid amide hydrolase activity"/>
    <property type="evidence" value="ECO:0007669"/>
    <property type="project" value="UniProtKB-EC"/>
</dbReference>
<evidence type="ECO:0000256" key="32">
    <source>
        <dbReference type="ARBA" id="ARBA00052857"/>
    </source>
</evidence>
<dbReference type="InterPro" id="IPR023631">
    <property type="entry name" value="Amidase_dom"/>
</dbReference>
<comment type="catalytic activity">
    <reaction evidence="24">
        <text>(9Z,12Z,15Z)-octadecatrienamide + H2O = (9Z,12Z,15Z)-octadecatrienoate + NH4(+)</text>
        <dbReference type="Rhea" id="RHEA:62976"/>
        <dbReference type="ChEBI" id="CHEBI:15377"/>
        <dbReference type="ChEBI" id="CHEBI:28938"/>
        <dbReference type="ChEBI" id="CHEBI:32387"/>
        <dbReference type="ChEBI" id="CHEBI:142684"/>
    </reaction>
    <physiologicalReaction direction="left-to-right" evidence="24">
        <dbReference type="Rhea" id="RHEA:62977"/>
    </physiologicalReaction>
</comment>
<feature type="active site" description="Charge relay system" evidence="38">
    <location>
        <position position="227"/>
    </location>
</feature>
<evidence type="ECO:0000259" key="40">
    <source>
        <dbReference type="Pfam" id="PF01425"/>
    </source>
</evidence>
<feature type="domain" description="Amidase" evidence="40">
    <location>
        <begin position="104"/>
        <end position="540"/>
    </location>
</feature>
<dbReference type="PANTHER" id="PTHR45847:SF6">
    <property type="entry name" value="FATTY ACID AMIDE HYDROLASE"/>
    <property type="match status" value="1"/>
</dbReference>
<reference evidence="41" key="2">
    <citation type="submission" date="2025-09" db="UniProtKB">
        <authorList>
            <consortium name="Ensembl"/>
        </authorList>
    </citation>
    <scope>IDENTIFICATION</scope>
</reference>
<comment type="catalytic activity">
    <reaction evidence="11">
        <text>N-(5Z,8Z,11Z,14Z-eicosatetraenoyl)-ethanolamine + H2O = ethanolamine + (5Z,8Z,11Z,14Z)-eicosatetraenoate</text>
        <dbReference type="Rhea" id="RHEA:26136"/>
        <dbReference type="ChEBI" id="CHEBI:2700"/>
        <dbReference type="ChEBI" id="CHEBI:15377"/>
        <dbReference type="ChEBI" id="CHEBI:32395"/>
        <dbReference type="ChEBI" id="CHEBI:57603"/>
        <dbReference type="EC" id="3.5.1.99"/>
    </reaction>
    <physiologicalReaction direction="left-to-right" evidence="11">
        <dbReference type="Rhea" id="RHEA:26137"/>
    </physiologicalReaction>
</comment>
<comment type="catalytic activity">
    <reaction evidence="29">
        <text>N-tricosanoyl-taurine + H2O = tricosanoate + taurine</text>
        <dbReference type="Rhea" id="RHEA:63164"/>
        <dbReference type="ChEBI" id="CHEBI:15377"/>
        <dbReference type="ChEBI" id="CHEBI:79007"/>
        <dbReference type="ChEBI" id="CHEBI:146197"/>
        <dbReference type="ChEBI" id="CHEBI:507393"/>
    </reaction>
    <physiologicalReaction direction="left-to-right" evidence="29">
        <dbReference type="Rhea" id="RHEA:63165"/>
    </physiologicalReaction>
</comment>
<evidence type="ECO:0000256" key="7">
    <source>
        <dbReference type="ARBA" id="ARBA00023098"/>
    </source>
</evidence>
<evidence type="ECO:0000256" key="11">
    <source>
        <dbReference type="ARBA" id="ARBA00048606"/>
    </source>
</evidence>
<evidence type="ECO:0000256" key="30">
    <source>
        <dbReference type="ARBA" id="ARBA00052709"/>
    </source>
</evidence>
<comment type="catalytic activity">
    <reaction evidence="13">
        <text>(11Z,14Z)-eicosadienamide + H2O = (11Z,14Z)-eicosadienoate + NH4(+)</text>
        <dbReference type="Rhea" id="RHEA:63004"/>
        <dbReference type="ChEBI" id="CHEBI:15377"/>
        <dbReference type="ChEBI" id="CHEBI:28938"/>
        <dbReference type="ChEBI" id="CHEBI:77220"/>
        <dbReference type="ChEBI" id="CHEBI:146165"/>
    </reaction>
    <physiologicalReaction direction="left-to-right" evidence="13">
        <dbReference type="Rhea" id="RHEA:63005"/>
    </physiologicalReaction>
</comment>
<evidence type="ECO:0000256" key="19">
    <source>
        <dbReference type="ARBA" id="ARBA00051346"/>
    </source>
</evidence>
<dbReference type="InterPro" id="IPR052096">
    <property type="entry name" value="Endocannabinoid_amidase"/>
</dbReference>
<reference evidence="41" key="1">
    <citation type="submission" date="2025-08" db="UniProtKB">
        <authorList>
            <consortium name="Ensembl"/>
        </authorList>
    </citation>
    <scope>IDENTIFICATION</scope>
</reference>
<dbReference type="AlphaFoldDB" id="A0A8C6TBI9"/>
<evidence type="ECO:0000256" key="16">
    <source>
        <dbReference type="ARBA" id="ARBA00050992"/>
    </source>
</evidence>
<evidence type="ECO:0000256" key="20">
    <source>
        <dbReference type="ARBA" id="ARBA00051454"/>
    </source>
</evidence>
<dbReference type="PANTHER" id="PTHR45847">
    <property type="entry name" value="FATTY ACID AMIDE HYDROLASE"/>
    <property type="match status" value="1"/>
</dbReference>
<feature type="binding site" evidence="39">
    <location>
        <begin position="248"/>
        <end position="251"/>
    </location>
    <ligand>
        <name>substrate</name>
    </ligand>
</feature>
<evidence type="ECO:0000256" key="29">
    <source>
        <dbReference type="ARBA" id="ARBA00052634"/>
    </source>
</evidence>
<evidence type="ECO:0000256" key="23">
    <source>
        <dbReference type="ARBA" id="ARBA00052289"/>
    </source>
</evidence>
<evidence type="ECO:0000256" key="36">
    <source>
        <dbReference type="ARBA" id="ARBA00077157"/>
    </source>
</evidence>
<keyword evidence="6" id="KW-0442">Lipid degradation</keyword>
<dbReference type="EC" id="3.5.1.99" evidence="3"/>
<protein>
    <recommendedName>
        <fullName evidence="34">Fatty-acid amide hydrolase 1</fullName>
        <ecNumber evidence="3">3.5.1.99</ecNumber>
    </recommendedName>
    <alternativeName>
        <fullName evidence="37">Anandamide amidohydrolase 1</fullName>
    </alternativeName>
    <alternativeName>
        <fullName evidence="35">Fatty acid ester hydrolase</fullName>
    </alternativeName>
    <alternativeName>
        <fullName evidence="36">Oleamide hydrolase 1</fullName>
    </alternativeName>
</protein>
<evidence type="ECO:0000256" key="28">
    <source>
        <dbReference type="ARBA" id="ARBA00052514"/>
    </source>
</evidence>
<dbReference type="SUPFAM" id="SSF75304">
    <property type="entry name" value="Amidase signature (AS) enzymes"/>
    <property type="match status" value="1"/>
</dbReference>
<evidence type="ECO:0000256" key="22">
    <source>
        <dbReference type="ARBA" id="ARBA00051914"/>
    </source>
</evidence>
<comment type="catalytic activity">
    <reaction evidence="33">
        <text>(15Z)-tetracosenamide + H2O = (15Z)-tetracosenoate + NH4(+)</text>
        <dbReference type="Rhea" id="RHEA:63028"/>
        <dbReference type="ChEBI" id="CHEBI:15377"/>
        <dbReference type="ChEBI" id="CHEBI:28938"/>
        <dbReference type="ChEBI" id="CHEBI:32392"/>
        <dbReference type="ChEBI" id="CHEBI:146166"/>
    </reaction>
    <physiologicalReaction direction="left-to-right" evidence="33">
        <dbReference type="Rhea" id="RHEA:63029"/>
    </physiologicalReaction>
</comment>
<evidence type="ECO:0000256" key="35">
    <source>
        <dbReference type="ARBA" id="ARBA00077111"/>
    </source>
</evidence>
<feature type="active site" description="Charge relay system" evidence="38">
    <location>
        <position position="152"/>
    </location>
</feature>
<comment type="catalytic activity">
    <reaction evidence="21">
        <text>N-tetracosanoyl-taurine + H2O = tetracosanoate + taurine</text>
        <dbReference type="Rhea" id="RHEA:63140"/>
        <dbReference type="ChEBI" id="CHEBI:15377"/>
        <dbReference type="ChEBI" id="CHEBI:31014"/>
        <dbReference type="ChEBI" id="CHEBI:132049"/>
        <dbReference type="ChEBI" id="CHEBI:507393"/>
    </reaction>
    <physiologicalReaction direction="left-to-right" evidence="21">
        <dbReference type="Rhea" id="RHEA:63141"/>
    </physiologicalReaction>
</comment>
<comment type="catalytic activity">
    <reaction evidence="22">
        <text>N-docosanoyl-taurine + H2O = docosanoate + taurine</text>
        <dbReference type="Rhea" id="RHEA:63156"/>
        <dbReference type="ChEBI" id="CHEBI:15377"/>
        <dbReference type="ChEBI" id="CHEBI:23858"/>
        <dbReference type="ChEBI" id="CHEBI:146196"/>
        <dbReference type="ChEBI" id="CHEBI:507393"/>
    </reaction>
    <physiologicalReaction direction="left-to-right" evidence="22">
        <dbReference type="Rhea" id="RHEA:63157"/>
    </physiologicalReaction>
</comment>
<evidence type="ECO:0000256" key="26">
    <source>
        <dbReference type="ARBA" id="ARBA00052458"/>
    </source>
</evidence>
<comment type="catalytic activity">
    <reaction evidence="15">
        <text>tetradecamide + H2O = tetradecanoate + NH4(+)</text>
        <dbReference type="Rhea" id="RHEA:62992"/>
        <dbReference type="ChEBI" id="CHEBI:15377"/>
        <dbReference type="ChEBI" id="CHEBI:28938"/>
        <dbReference type="ChEBI" id="CHEBI:30807"/>
        <dbReference type="ChEBI" id="CHEBI:137125"/>
    </reaction>
    <physiologicalReaction direction="left-to-right" evidence="15">
        <dbReference type="Rhea" id="RHEA:62993"/>
    </physiologicalReaction>
</comment>
<sequence length="572" mass="62831">MGFLEQFVHNGRALLGHRSKAILLSGAACFGAVLLVQRVNSRREQKKRILEAQRRREKSFQVAERALLEYKQSHPMTNALYILSLSLSELTKQLQESALSPEEVFYTYLEKTLDVHQKLNCCTEIILDSFEQLKTIGSCKRGILYGVPLSLKENLLLKNHDSSCGVVKYLNQPADDDCVLVKVLKEQGAIPFVRTNFPQALLNYDCSNPIYGQTLNPHNLQKTAGGSSGGEAALIGAGGSVIGIGTDIGGSARIPASFCAICGFKPTAGRLSSKGCKSIFRGQKTVLSTPGPMARDVDSLALFMKAEICEQMVFLDPTTPLLPFDEGLYQSRNSLRIGYFDCIEQTPTSPSMTRGVQEVKALLEQAGHTLVPFTPVRILDMAELMSKGALADGGATFLQQLEGSPVDPVLHAQVAMYRLPICLRKVLAFILKPFVSFPSDCVNDTIAQWRRLNLDVVLCPIIGPAFNFCYCGKLMSMVPHSMTYNLLNFCAGVVPVSTVTEEDERNLFVLIGLLQAITGGVGLPVAVQCVALPWHDELCLRFMKEVEELVKKARKDEGANANGKVYLIYDFH</sequence>
<comment type="catalytic activity">
    <reaction evidence="23">
        <text>N-(9Z-octadecenoyl)-taurine + H2O = taurine + (9Z)-octadecenoate</text>
        <dbReference type="Rhea" id="RHEA:63148"/>
        <dbReference type="ChEBI" id="CHEBI:15377"/>
        <dbReference type="ChEBI" id="CHEBI:30823"/>
        <dbReference type="ChEBI" id="CHEBI:146191"/>
        <dbReference type="ChEBI" id="CHEBI:507393"/>
    </reaction>
    <physiologicalReaction direction="left-to-right" evidence="23">
        <dbReference type="Rhea" id="RHEA:63149"/>
    </physiologicalReaction>
</comment>
<comment type="catalytic activity">
    <reaction evidence="27">
        <text>(6Z)-octadecenamide + H2O = (6Z)-octadecenoate + NH4(+)</text>
        <dbReference type="Rhea" id="RHEA:63008"/>
        <dbReference type="ChEBI" id="CHEBI:15377"/>
        <dbReference type="ChEBI" id="CHEBI:28938"/>
        <dbReference type="ChEBI" id="CHEBI:32375"/>
        <dbReference type="ChEBI" id="CHEBI:146168"/>
    </reaction>
    <physiologicalReaction direction="left-to-right" evidence="27">
        <dbReference type="Rhea" id="RHEA:63009"/>
    </physiologicalReaction>
</comment>
<feature type="active site" description="Acyl-ester intermediate" evidence="38">
    <location>
        <position position="251"/>
    </location>
</feature>
<dbReference type="PIRSF" id="PIRSF001221">
    <property type="entry name" value="Amidase_fungi"/>
    <property type="match status" value="1"/>
</dbReference>
<evidence type="ECO:0000256" key="2">
    <source>
        <dbReference type="ARBA" id="ARBA00009199"/>
    </source>
</evidence>
<evidence type="ECO:0000256" key="12">
    <source>
        <dbReference type="ARBA" id="ARBA00050294"/>
    </source>
</evidence>
<evidence type="ECO:0000256" key="4">
    <source>
        <dbReference type="ARBA" id="ARBA00022553"/>
    </source>
</evidence>
<evidence type="ECO:0000256" key="13">
    <source>
        <dbReference type="ARBA" id="ARBA00050403"/>
    </source>
</evidence>
<comment type="catalytic activity">
    <reaction evidence="14">
        <text>1-O-methyl-(5Z,8Z,11Z,14Z)-eicosatetraenoate + H2O = methanol + (5Z,8Z,11Z,14Z)-eicosatetraenoate + H(+)</text>
        <dbReference type="Rhea" id="RHEA:63052"/>
        <dbReference type="ChEBI" id="CHEBI:15377"/>
        <dbReference type="ChEBI" id="CHEBI:15378"/>
        <dbReference type="ChEBI" id="CHEBI:17790"/>
        <dbReference type="ChEBI" id="CHEBI:32395"/>
        <dbReference type="ChEBI" id="CHEBI:78033"/>
    </reaction>
    <physiologicalReaction direction="left-to-right" evidence="14">
        <dbReference type="Rhea" id="RHEA:63053"/>
    </physiologicalReaction>
</comment>
<comment type="catalytic activity">
    <reaction evidence="26">
        <text>N-docosanoyl-ethanolamine + H2O = docosanoate + ethanolamine</text>
        <dbReference type="Rhea" id="RHEA:63128"/>
        <dbReference type="ChEBI" id="CHEBI:15377"/>
        <dbReference type="ChEBI" id="CHEBI:23858"/>
        <dbReference type="ChEBI" id="CHEBI:57603"/>
        <dbReference type="ChEBI" id="CHEBI:146186"/>
    </reaction>
    <physiologicalReaction direction="left-to-right" evidence="26">
        <dbReference type="Rhea" id="RHEA:63129"/>
    </physiologicalReaction>
</comment>
<evidence type="ECO:0000256" key="18">
    <source>
        <dbReference type="ARBA" id="ARBA00051311"/>
    </source>
</evidence>
<dbReference type="InterPro" id="IPR036928">
    <property type="entry name" value="AS_sf"/>
</dbReference>
<evidence type="ECO:0000256" key="21">
    <source>
        <dbReference type="ARBA" id="ARBA00051492"/>
    </source>
</evidence>
<comment type="catalytic activity">
    <reaction evidence="30">
        <text>N-(5Z,8Z,11Z,14Z)-eicosatetraenoyl-glycine + H2O = (5Z,8Z,11Z,14Z)-eicosatetraenoate + glycine</text>
        <dbReference type="Rhea" id="RHEA:64108"/>
        <dbReference type="ChEBI" id="CHEBI:15377"/>
        <dbReference type="ChEBI" id="CHEBI:32395"/>
        <dbReference type="ChEBI" id="CHEBI:57305"/>
        <dbReference type="ChEBI" id="CHEBI:59002"/>
    </reaction>
    <physiologicalReaction direction="left-to-right" evidence="30">
        <dbReference type="Rhea" id="RHEA:64109"/>
    </physiologicalReaction>
</comment>
<evidence type="ECO:0000256" key="34">
    <source>
        <dbReference type="ARBA" id="ARBA00073178"/>
    </source>
</evidence>
<keyword evidence="4" id="KW-0597">Phosphoprotein</keyword>
<comment type="catalytic activity">
    <reaction evidence="1">
        <text>(9Z)-octadecenamide + H2O = (9Z)-octadecenoate + NH4(+)</text>
        <dbReference type="Rhea" id="RHEA:26506"/>
        <dbReference type="ChEBI" id="CHEBI:15377"/>
        <dbReference type="ChEBI" id="CHEBI:28938"/>
        <dbReference type="ChEBI" id="CHEBI:30823"/>
        <dbReference type="ChEBI" id="CHEBI:116314"/>
        <dbReference type="EC" id="3.5.1.99"/>
    </reaction>
    <physiologicalReaction direction="left-to-right" evidence="1">
        <dbReference type="Rhea" id="RHEA:26507"/>
    </physiologicalReaction>
</comment>
<evidence type="ECO:0000256" key="9">
    <source>
        <dbReference type="ARBA" id="ARBA00047476"/>
    </source>
</evidence>
<comment type="catalytic activity">
    <reaction evidence="31">
        <text>(11Z,14Z,17Z)-eicosatrienamide + H2O = (11Z,14Z,17Z)-eicosatrienoate + NH4(+)</text>
        <dbReference type="Rhea" id="RHEA:63000"/>
        <dbReference type="ChEBI" id="CHEBI:15377"/>
        <dbReference type="ChEBI" id="CHEBI:28938"/>
        <dbReference type="ChEBI" id="CHEBI:77223"/>
        <dbReference type="ChEBI" id="CHEBI:146164"/>
    </reaction>
    <physiologicalReaction direction="left-to-right" evidence="31">
        <dbReference type="Rhea" id="RHEA:63001"/>
    </physiologicalReaction>
</comment>
<comment type="catalytic activity">
    <reaction evidence="10">
        <text>N-(9Z-octadecenoyl) ethanolamine + H2O = ethanolamine + (9Z)-octadecenoate</text>
        <dbReference type="Rhea" id="RHEA:45060"/>
        <dbReference type="ChEBI" id="CHEBI:15377"/>
        <dbReference type="ChEBI" id="CHEBI:30823"/>
        <dbReference type="ChEBI" id="CHEBI:57603"/>
        <dbReference type="ChEBI" id="CHEBI:71466"/>
    </reaction>
    <physiologicalReaction direction="left-to-right" evidence="10">
        <dbReference type="Rhea" id="RHEA:45061"/>
    </physiologicalReaction>
</comment>
<evidence type="ECO:0000256" key="3">
    <source>
        <dbReference type="ARBA" id="ARBA00012112"/>
    </source>
</evidence>
<evidence type="ECO:0000313" key="41">
    <source>
        <dbReference type="Ensembl" id="ENSNMLP00000015740.1"/>
    </source>
</evidence>
<comment type="catalytic activity">
    <reaction evidence="32">
        <text>(8Z,11Z,14Z)-eicosatrienamide + H2O = (8Z,11Z,14Z)-eicosatrienoate + NH4(+)</text>
        <dbReference type="Rhea" id="RHEA:62996"/>
        <dbReference type="ChEBI" id="CHEBI:15377"/>
        <dbReference type="ChEBI" id="CHEBI:28938"/>
        <dbReference type="ChEBI" id="CHEBI:71589"/>
        <dbReference type="ChEBI" id="CHEBI:146163"/>
    </reaction>
    <physiologicalReaction direction="left-to-right" evidence="32">
        <dbReference type="Rhea" id="RHEA:62997"/>
    </physiologicalReaction>
</comment>
<dbReference type="FunFam" id="3.90.1300.10:FF:000001">
    <property type="entry name" value="Fatty-acid amide hydrolase 1"/>
    <property type="match status" value="1"/>
</dbReference>
<comment type="catalytic activity">
    <reaction evidence="25">
        <text>(9Z,12Z)-octadecadienamide + H2O = (9Z,12Z)-octadecadienoate + NH4(+)</text>
        <dbReference type="Rhea" id="RHEA:63020"/>
        <dbReference type="ChEBI" id="CHEBI:15377"/>
        <dbReference type="ChEBI" id="CHEBI:28938"/>
        <dbReference type="ChEBI" id="CHEBI:30245"/>
        <dbReference type="ChEBI" id="CHEBI:82984"/>
    </reaction>
    <physiologicalReaction direction="left-to-right" evidence="25">
        <dbReference type="Rhea" id="RHEA:63021"/>
    </physiologicalReaction>
</comment>
<evidence type="ECO:0000256" key="27">
    <source>
        <dbReference type="ARBA" id="ARBA00052512"/>
    </source>
</evidence>
<evidence type="ECO:0000256" key="38">
    <source>
        <dbReference type="PIRSR" id="PIRSR001221-1"/>
    </source>
</evidence>
<comment type="catalytic activity">
    <reaction evidence="17">
        <text>(5Z,8Z,11Z,14Z)-eicosatetraenamide + H2O = (5Z,8Z,11Z,14Z)-eicosatetraenoate + NH4(+)</text>
        <dbReference type="Rhea" id="RHEA:63016"/>
        <dbReference type="ChEBI" id="CHEBI:15377"/>
        <dbReference type="ChEBI" id="CHEBI:28938"/>
        <dbReference type="ChEBI" id="CHEBI:32395"/>
        <dbReference type="ChEBI" id="CHEBI:137830"/>
    </reaction>
    <physiologicalReaction direction="left-to-right" evidence="17">
        <dbReference type="Rhea" id="RHEA:63017"/>
    </physiologicalReaction>
</comment>
<evidence type="ECO:0000256" key="37">
    <source>
        <dbReference type="ARBA" id="ARBA00077216"/>
    </source>
</evidence>
<evidence type="ECO:0000256" key="5">
    <source>
        <dbReference type="ARBA" id="ARBA00022801"/>
    </source>
</evidence>
<feature type="binding site" evidence="39">
    <location>
        <position position="227"/>
    </location>
    <ligand>
        <name>substrate</name>
    </ligand>
</feature>
<evidence type="ECO:0000256" key="15">
    <source>
        <dbReference type="ARBA" id="ARBA00050766"/>
    </source>
</evidence>
<accession>A0A8C6TBI9</accession>
<evidence type="ECO:0000256" key="1">
    <source>
        <dbReference type="ARBA" id="ARBA00000208"/>
    </source>
</evidence>
<dbReference type="Pfam" id="PF01425">
    <property type="entry name" value="Amidase"/>
    <property type="match status" value="1"/>
</dbReference>
<dbReference type="Proteomes" id="UP000694523">
    <property type="component" value="Unplaced"/>
</dbReference>
<comment type="catalytic activity">
    <reaction evidence="12">
        <text>N-(5Z,8Z,11Z,14Z-eicosatetraenoyl)-L-serine + H2O = (5Z,8Z,11Z,14Z)-eicosatetraenoate + L-serine</text>
        <dbReference type="Rhea" id="RHEA:64116"/>
        <dbReference type="ChEBI" id="CHEBI:15377"/>
        <dbReference type="ChEBI" id="CHEBI:32395"/>
        <dbReference type="ChEBI" id="CHEBI:33384"/>
        <dbReference type="ChEBI" id="CHEBI:149697"/>
    </reaction>
    <physiologicalReaction direction="left-to-right" evidence="12">
        <dbReference type="Rhea" id="RHEA:64117"/>
    </physiologicalReaction>
</comment>
<feature type="binding site" evidence="39">
    <location>
        <position position="201"/>
    </location>
    <ligand>
        <name>substrate</name>
    </ligand>
</feature>
<comment type="catalytic activity">
    <reaction evidence="19">
        <text>N-(9Z-hexadecenoyl) ethanolamine + H2O = (9Z)-hexadecenoate + ethanolamine</text>
        <dbReference type="Rhea" id="RHEA:35563"/>
        <dbReference type="ChEBI" id="CHEBI:15377"/>
        <dbReference type="ChEBI" id="CHEBI:32372"/>
        <dbReference type="ChEBI" id="CHEBI:57603"/>
        <dbReference type="ChEBI" id="CHEBI:71465"/>
    </reaction>
    <physiologicalReaction direction="left-to-right" evidence="19">
        <dbReference type="Rhea" id="RHEA:35564"/>
    </physiologicalReaction>
</comment>
<evidence type="ECO:0000256" key="8">
    <source>
        <dbReference type="ARBA" id="ARBA00047450"/>
    </source>
</evidence>
<dbReference type="Ensembl" id="ENSNMLT00000017694.1">
    <property type="protein sequence ID" value="ENSNMLP00000015740.1"/>
    <property type="gene ID" value="ENSNMLG00000010411.1"/>
</dbReference>
<evidence type="ECO:0000313" key="42">
    <source>
        <dbReference type="Proteomes" id="UP000694523"/>
    </source>
</evidence>
<evidence type="ECO:0000256" key="33">
    <source>
        <dbReference type="ARBA" id="ARBA00052906"/>
    </source>
</evidence>
<evidence type="ECO:0000256" key="10">
    <source>
        <dbReference type="ARBA" id="ARBA00048052"/>
    </source>
</evidence>
<comment type="catalytic activity">
    <reaction evidence="8">
        <text>(9Z)-octadecenoate + glycine = N-(9Z-octadecenoyl)glycine + H2O</text>
        <dbReference type="Rhea" id="RHEA:51316"/>
        <dbReference type="ChEBI" id="CHEBI:15377"/>
        <dbReference type="ChEBI" id="CHEBI:30823"/>
        <dbReference type="ChEBI" id="CHEBI:57305"/>
        <dbReference type="ChEBI" id="CHEBI:133992"/>
    </reaction>
    <physiologicalReaction direction="right-to-left" evidence="8">
        <dbReference type="Rhea" id="RHEA:51318"/>
    </physiologicalReaction>
</comment>
<comment type="catalytic activity">
    <reaction evidence="16">
        <text>N-(15Z-tetracosenoyl)-ethanolamine + H2O = (15Z)-tetracosenoate + ethanolamine</text>
        <dbReference type="Rhea" id="RHEA:63144"/>
        <dbReference type="ChEBI" id="CHEBI:15377"/>
        <dbReference type="ChEBI" id="CHEBI:32392"/>
        <dbReference type="ChEBI" id="CHEBI:57603"/>
        <dbReference type="ChEBI" id="CHEBI:146187"/>
    </reaction>
    <physiologicalReaction direction="left-to-right" evidence="16">
        <dbReference type="Rhea" id="RHEA:63145"/>
    </physiologicalReaction>
</comment>
<proteinExistence type="inferred from homology"/>
<dbReference type="GO" id="GO:0009062">
    <property type="term" value="P:fatty acid catabolic process"/>
    <property type="evidence" value="ECO:0007669"/>
    <property type="project" value="TreeGrafter"/>
</dbReference>
<keyword evidence="7" id="KW-0443">Lipid metabolism</keyword>
<evidence type="ECO:0000256" key="31">
    <source>
        <dbReference type="ARBA" id="ARBA00052818"/>
    </source>
</evidence>
<evidence type="ECO:0000256" key="14">
    <source>
        <dbReference type="ARBA" id="ARBA00050481"/>
    </source>
</evidence>
<comment type="catalytic activity">
    <reaction evidence="9">
        <text>2-(5Z,8Z,11Z,14Z-eicosatetraenoyl)-glycerol + H2O = glycerol + (5Z,8Z,11Z,14Z)-eicosatetraenoate + H(+)</text>
        <dbReference type="Rhea" id="RHEA:26132"/>
        <dbReference type="ChEBI" id="CHEBI:15377"/>
        <dbReference type="ChEBI" id="CHEBI:15378"/>
        <dbReference type="ChEBI" id="CHEBI:17754"/>
        <dbReference type="ChEBI" id="CHEBI:32395"/>
        <dbReference type="ChEBI" id="CHEBI:52392"/>
    </reaction>
    <physiologicalReaction direction="left-to-right" evidence="9">
        <dbReference type="Rhea" id="RHEA:26133"/>
    </physiologicalReaction>
</comment>
<keyword evidence="5" id="KW-0378">Hydrolase</keyword>
<organism evidence="41 42">
    <name type="scientific">Neogobius melanostomus</name>
    <name type="common">round goby</name>
    <dbReference type="NCBI Taxonomy" id="47308"/>
    <lineage>
        <taxon>Eukaryota</taxon>
        <taxon>Metazoa</taxon>
        <taxon>Chordata</taxon>
        <taxon>Craniata</taxon>
        <taxon>Vertebrata</taxon>
        <taxon>Euteleostomi</taxon>
        <taxon>Actinopterygii</taxon>
        <taxon>Neopterygii</taxon>
        <taxon>Teleostei</taxon>
        <taxon>Neoteleostei</taxon>
        <taxon>Acanthomorphata</taxon>
        <taxon>Gobiaria</taxon>
        <taxon>Gobiiformes</taxon>
        <taxon>Gobioidei</taxon>
        <taxon>Gobiidae</taxon>
        <taxon>Benthophilinae</taxon>
        <taxon>Neogobiini</taxon>
        <taxon>Neogobius</taxon>
    </lineage>
</organism>
<dbReference type="GO" id="GO:0004040">
    <property type="term" value="F:amidase activity"/>
    <property type="evidence" value="ECO:0007669"/>
    <property type="project" value="TreeGrafter"/>
</dbReference>
<evidence type="ECO:0000256" key="6">
    <source>
        <dbReference type="ARBA" id="ARBA00022963"/>
    </source>
</evidence>
<dbReference type="Gene3D" id="3.90.1300.10">
    <property type="entry name" value="Amidase signature (AS) domain"/>
    <property type="match status" value="1"/>
</dbReference>
<keyword evidence="42" id="KW-1185">Reference proteome</keyword>